<organism evidence="1 2">
    <name type="scientific">Lyngbya aestuarii BL J</name>
    <dbReference type="NCBI Taxonomy" id="1348334"/>
    <lineage>
        <taxon>Bacteria</taxon>
        <taxon>Bacillati</taxon>
        <taxon>Cyanobacteriota</taxon>
        <taxon>Cyanophyceae</taxon>
        <taxon>Oscillatoriophycideae</taxon>
        <taxon>Oscillatoriales</taxon>
        <taxon>Microcoleaceae</taxon>
        <taxon>Lyngbya</taxon>
    </lineage>
</organism>
<dbReference type="AlphaFoldDB" id="U7QS15"/>
<reference evidence="1 2" key="1">
    <citation type="journal article" date="2013" name="Front. Microbiol.">
        <title>Comparative genomic analyses of the cyanobacterium, Lyngbya aestuarii BL J, a powerful hydrogen producer.</title>
        <authorList>
            <person name="Kothari A."/>
            <person name="Vaughn M."/>
            <person name="Garcia-Pichel F."/>
        </authorList>
    </citation>
    <scope>NUCLEOTIDE SEQUENCE [LARGE SCALE GENOMIC DNA]</scope>
    <source>
        <strain evidence="1 2">BL J</strain>
    </source>
</reference>
<gene>
    <name evidence="1" type="ORF">M595_0834</name>
</gene>
<keyword evidence="2" id="KW-1185">Reference proteome</keyword>
<dbReference type="EMBL" id="AUZM01000005">
    <property type="protein sequence ID" value="ERT09206.1"/>
    <property type="molecule type" value="Genomic_DNA"/>
</dbReference>
<name>U7QS15_9CYAN</name>
<proteinExistence type="predicted"/>
<evidence type="ECO:0000313" key="1">
    <source>
        <dbReference type="EMBL" id="ERT09206.1"/>
    </source>
</evidence>
<comment type="caution">
    <text evidence="1">The sequence shown here is derived from an EMBL/GenBank/DDBJ whole genome shotgun (WGS) entry which is preliminary data.</text>
</comment>
<accession>U7QS15</accession>
<protein>
    <submittedName>
        <fullName evidence="1">Uncharacterized protein</fullName>
    </submittedName>
</protein>
<evidence type="ECO:0000313" key="2">
    <source>
        <dbReference type="Proteomes" id="UP000017127"/>
    </source>
</evidence>
<sequence length="41" mass="4497">MFSRKAVSANTFDPRVLGGPTFLQIVVADFSKKTGLAYDFT</sequence>
<dbReference type="RefSeq" id="WP_023064750.1">
    <property type="nucleotide sequence ID" value="NZ_AUZM01000005.1"/>
</dbReference>
<dbReference type="Proteomes" id="UP000017127">
    <property type="component" value="Unassembled WGS sequence"/>
</dbReference>